<proteinExistence type="predicted"/>
<dbReference type="EMBL" id="JBBBZM010000013">
    <property type="protein sequence ID" value="KAL0639223.1"/>
    <property type="molecule type" value="Genomic_DNA"/>
</dbReference>
<dbReference type="PROSITE" id="PS50195">
    <property type="entry name" value="PX"/>
    <property type="match status" value="1"/>
</dbReference>
<feature type="compositionally biased region" description="Low complexity" evidence="1">
    <location>
        <begin position="344"/>
        <end position="354"/>
    </location>
</feature>
<protein>
    <recommendedName>
        <fullName evidence="2">PX domain-containing protein</fullName>
    </recommendedName>
</protein>
<feature type="compositionally biased region" description="Acidic residues" evidence="1">
    <location>
        <begin position="881"/>
        <end position="908"/>
    </location>
</feature>
<dbReference type="Pfam" id="PF00787">
    <property type="entry name" value="PX"/>
    <property type="match status" value="1"/>
</dbReference>
<dbReference type="SMART" id="SM00312">
    <property type="entry name" value="PX"/>
    <property type="match status" value="1"/>
</dbReference>
<evidence type="ECO:0000256" key="1">
    <source>
        <dbReference type="SAM" id="MobiDB-lite"/>
    </source>
</evidence>
<reference evidence="3 4" key="1">
    <citation type="submission" date="2024-02" db="EMBL/GenBank/DDBJ databases">
        <title>Discinaceae phylogenomics.</title>
        <authorList>
            <person name="Dirks A.C."/>
            <person name="James T.Y."/>
        </authorList>
    </citation>
    <scope>NUCLEOTIDE SEQUENCE [LARGE SCALE GENOMIC DNA]</scope>
    <source>
        <strain evidence="3 4">ACD0624</strain>
    </source>
</reference>
<sequence>MAANAVTPGVASLSVDDKKNVLTGKQEHYLKRELIGNQVKFEITELNYPTALQRFGAPFQSPLGEVAPVDSELPILRYIFVHHVRKFPFLNQAKEKEFWQDRLQVFLESFANKRISSSEDRLEETKRRKLALKCEKLVELMMNSGIPTASGYEERVGFEEIEAAGGADRAAHEGGLLVNLPEGNWINGWDVNVAAVRQTSVKRTVRYHMHAVRRVLFISGDKANSYADHKVHQEFLIRAKRMDNADVVVGRRYGEFVRLIRELRAEIPGKVLPHLPRKSDGAGLSSILSTSSTLADDASISSVSTLRSSSGESHQHEKPVRSNKSSDNKNNDKNHDNSHKRAKSLGSSLGSSLGFTSRSRNNSRVSLDQAPVVLWRENQRISFRAFLRTLLGDTQIAKSKAMNKFLLNEPIELNEEEKIDEERRRAMDKIRIEEQRRFYEIARQRARELDVYMESFRREIVEANGLTKLFAEIREKDKLENLSIQYKKFAEWLRIEVAATIYHLFLAEDNSPELFAQAKRIHSLVPYTVLKNIIRIANPAAVMSGVLDLFLANPFKSRSLMQRVLGMAIGDGIKQLQKSIDSLTVTINNPILCGKLKQFTEADEDVRERIRTEAVEKKIDLVEGILCAKDLTPILDPKQVKTVQKAYAAWNDAVEDIHGDGRASAQLFAHLKQLLKLHTRQRDKNMMLAMISEPVTLQLFRDLFTIFYEPLVRVYKSANVYNSVTDFAVFIDDLIRVVEKAQNQDIASSDPNQTVQAFIDLCARHEDKFYNFVHEVHIHDDGLFESLMGWLEGILAFLRMGPKGGALDMNMLLSQAVAKGDVDLEVAKEEINALIKWQARRRKWHEDKTRQKMASAGSDHGRQKAVPENQFSTGDFGIDPGDMDDLNYIDDDDFSSDEDESDDAADPIEAERRRRKKKQDGLRRRAGEPEKPVVSEVLKLNGDFLLQLRQVLAG</sequence>
<comment type="caution">
    <text evidence="3">The sequence shown here is derived from an EMBL/GenBank/DDBJ whole genome shotgun (WGS) entry which is preliminary data.</text>
</comment>
<gene>
    <name evidence="3" type="ORF">Q9L58_001682</name>
</gene>
<keyword evidence="4" id="KW-1185">Reference proteome</keyword>
<name>A0ABR3GTG1_9PEZI</name>
<dbReference type="Gene3D" id="3.30.1520.10">
    <property type="entry name" value="Phox-like domain"/>
    <property type="match status" value="1"/>
</dbReference>
<dbReference type="InterPro" id="IPR047168">
    <property type="entry name" value="LEC1-like"/>
</dbReference>
<dbReference type="Pfam" id="PF12828">
    <property type="entry name" value="PXB"/>
    <property type="match status" value="1"/>
</dbReference>
<feature type="region of interest" description="Disordered" evidence="1">
    <location>
        <begin position="305"/>
        <end position="361"/>
    </location>
</feature>
<evidence type="ECO:0000313" key="3">
    <source>
        <dbReference type="EMBL" id="KAL0639223.1"/>
    </source>
</evidence>
<dbReference type="InterPro" id="IPR024554">
    <property type="entry name" value="LEC1-like_C"/>
</dbReference>
<feature type="compositionally biased region" description="Basic and acidic residues" evidence="1">
    <location>
        <begin position="919"/>
        <end position="933"/>
    </location>
</feature>
<dbReference type="InterPro" id="IPR024555">
    <property type="entry name" value="PX-associated"/>
</dbReference>
<dbReference type="SUPFAM" id="SSF64268">
    <property type="entry name" value="PX domain"/>
    <property type="match status" value="1"/>
</dbReference>
<feature type="region of interest" description="Disordered" evidence="1">
    <location>
        <begin position="846"/>
        <end position="934"/>
    </location>
</feature>
<feature type="domain" description="PX" evidence="2">
    <location>
        <begin position="213"/>
        <end position="413"/>
    </location>
</feature>
<organism evidence="3 4">
    <name type="scientific">Discina gigas</name>
    <dbReference type="NCBI Taxonomy" id="1032678"/>
    <lineage>
        <taxon>Eukaryota</taxon>
        <taxon>Fungi</taxon>
        <taxon>Dikarya</taxon>
        <taxon>Ascomycota</taxon>
        <taxon>Pezizomycotina</taxon>
        <taxon>Pezizomycetes</taxon>
        <taxon>Pezizales</taxon>
        <taxon>Discinaceae</taxon>
        <taxon>Discina</taxon>
    </lineage>
</organism>
<dbReference type="InterPro" id="IPR001683">
    <property type="entry name" value="PX_dom"/>
</dbReference>
<dbReference type="Proteomes" id="UP001447188">
    <property type="component" value="Unassembled WGS sequence"/>
</dbReference>
<dbReference type="PANTHER" id="PTHR47185">
    <property type="entry name" value="PX DOMAIN-CONTAINING PROTEIN YPR097W"/>
    <property type="match status" value="1"/>
</dbReference>
<dbReference type="Pfam" id="PF12825">
    <property type="entry name" value="DUF3818"/>
    <property type="match status" value="1"/>
</dbReference>
<dbReference type="PANTHER" id="PTHR47185:SF1">
    <property type="entry name" value="PX DOMAIN-CONTAINING PROTEIN YPR097W"/>
    <property type="match status" value="1"/>
</dbReference>
<feature type="compositionally biased region" description="Basic and acidic residues" evidence="1">
    <location>
        <begin position="313"/>
        <end position="339"/>
    </location>
</feature>
<accession>A0ABR3GTG1</accession>
<dbReference type="InterPro" id="IPR036871">
    <property type="entry name" value="PX_dom_sf"/>
</dbReference>
<evidence type="ECO:0000259" key="2">
    <source>
        <dbReference type="PROSITE" id="PS50195"/>
    </source>
</evidence>
<evidence type="ECO:0000313" key="4">
    <source>
        <dbReference type="Proteomes" id="UP001447188"/>
    </source>
</evidence>